<evidence type="ECO:0000313" key="4">
    <source>
        <dbReference type="Proteomes" id="UP000050424"/>
    </source>
</evidence>
<dbReference type="Gene3D" id="3.90.180.10">
    <property type="entry name" value="Medium-chain alcohol dehydrogenases, catalytic domain"/>
    <property type="match status" value="1"/>
</dbReference>
<evidence type="ECO:0000313" key="3">
    <source>
        <dbReference type="EMBL" id="KPM37823.1"/>
    </source>
</evidence>
<dbReference type="AlphaFoldDB" id="A0A0P7B7B4"/>
<dbReference type="SUPFAM" id="SSF51735">
    <property type="entry name" value="NAD(P)-binding Rossmann-fold domains"/>
    <property type="match status" value="1"/>
</dbReference>
<dbReference type="CDD" id="cd05188">
    <property type="entry name" value="MDR"/>
    <property type="match status" value="1"/>
</dbReference>
<dbReference type="Proteomes" id="UP000050424">
    <property type="component" value="Unassembled WGS sequence"/>
</dbReference>
<keyword evidence="4" id="KW-1185">Reference proteome</keyword>
<dbReference type="SUPFAM" id="SSF50129">
    <property type="entry name" value="GroES-like"/>
    <property type="match status" value="1"/>
</dbReference>
<feature type="domain" description="Alcohol dehydrogenase-like N-terminal" evidence="2">
    <location>
        <begin position="33"/>
        <end position="144"/>
    </location>
</feature>
<accession>A0A0P7B7B4</accession>
<dbReference type="Pfam" id="PF08240">
    <property type="entry name" value="ADH_N"/>
    <property type="match status" value="1"/>
</dbReference>
<dbReference type="InterPro" id="IPR013149">
    <property type="entry name" value="ADH-like_C"/>
</dbReference>
<dbReference type="PANTHER" id="PTHR43677">
    <property type="entry name" value="SHORT-CHAIN DEHYDROGENASE/REDUCTASE"/>
    <property type="match status" value="1"/>
</dbReference>
<name>A0A0P7B7B4_9HYPO</name>
<dbReference type="PANTHER" id="PTHR43677:SF4">
    <property type="entry name" value="QUINONE OXIDOREDUCTASE-LIKE PROTEIN 2"/>
    <property type="match status" value="1"/>
</dbReference>
<dbReference type="InterPro" id="IPR011032">
    <property type="entry name" value="GroES-like_sf"/>
</dbReference>
<proteinExistence type="predicted"/>
<organism evidence="3 4">
    <name type="scientific">Neonectria ditissima</name>
    <dbReference type="NCBI Taxonomy" id="78410"/>
    <lineage>
        <taxon>Eukaryota</taxon>
        <taxon>Fungi</taxon>
        <taxon>Dikarya</taxon>
        <taxon>Ascomycota</taxon>
        <taxon>Pezizomycotina</taxon>
        <taxon>Sordariomycetes</taxon>
        <taxon>Hypocreomycetidae</taxon>
        <taxon>Hypocreales</taxon>
        <taxon>Nectriaceae</taxon>
        <taxon>Neonectria</taxon>
    </lineage>
</organism>
<gene>
    <name evidence="3" type="ORF">AK830_g8735</name>
</gene>
<dbReference type="EMBL" id="LKCW01000152">
    <property type="protein sequence ID" value="KPM37823.1"/>
    <property type="molecule type" value="Genomic_DNA"/>
</dbReference>
<dbReference type="InterPro" id="IPR013154">
    <property type="entry name" value="ADH-like_N"/>
</dbReference>
<sequence length="378" mass="39920">MALPTTMKGLILHKDNTIKLETTLPVPSPTYGSTVIRVLAAMANPNLVHMLRSDAGSHAFTQPRPLVPGGYFVGRVAAAGSDATVLAEGQLVMVESFVRARDDPSVQILWGMNDGSAPETKKLHLAWRNASYAEYVRAPMENTYVLDEKRLCGSVSGGGLGYSVNDLVHFIALAVPYGGFRSVSLQAGETVVVSPATGLFSGSAIAIALAMGANVIAVSRSEAGLARIKTMFPSVSTVLSSGDNETDTAAITAAAGTHAPDVFIDLFPPGATGATGVTACMMAVRPYGRIVLMGGRGDANIPVPWPVVVFRNLTIKGGFMYERDDVRQVIRLLEGGHVKLGNENGYEIAGTFKLEEWDECADAAVEHTSFGKLVLVTP</sequence>
<dbReference type="GO" id="GO:0005739">
    <property type="term" value="C:mitochondrion"/>
    <property type="evidence" value="ECO:0007669"/>
    <property type="project" value="TreeGrafter"/>
</dbReference>
<dbReference type="STRING" id="78410.A0A0P7B7B4"/>
<dbReference type="InterPro" id="IPR036291">
    <property type="entry name" value="NAD(P)-bd_dom_sf"/>
</dbReference>
<dbReference type="Pfam" id="PF00107">
    <property type="entry name" value="ADH_zinc_N"/>
    <property type="match status" value="1"/>
</dbReference>
<evidence type="ECO:0000259" key="2">
    <source>
        <dbReference type="Pfam" id="PF08240"/>
    </source>
</evidence>
<comment type="caution">
    <text evidence="3">The sequence shown here is derived from an EMBL/GenBank/DDBJ whole genome shotgun (WGS) entry which is preliminary data.</text>
</comment>
<dbReference type="Gene3D" id="3.40.50.720">
    <property type="entry name" value="NAD(P)-binding Rossmann-like Domain"/>
    <property type="match status" value="1"/>
</dbReference>
<dbReference type="OrthoDB" id="5407715at2759"/>
<feature type="domain" description="Alcohol dehydrogenase-like C-terminal" evidence="1">
    <location>
        <begin position="204"/>
        <end position="334"/>
    </location>
</feature>
<reference evidence="3 4" key="1">
    <citation type="submission" date="2015-09" db="EMBL/GenBank/DDBJ databases">
        <title>Draft genome of a European isolate of the apple canker pathogen Neonectria ditissima.</title>
        <authorList>
            <person name="Gomez-Cortecero A."/>
            <person name="Harrison R.J."/>
            <person name="Armitage A.D."/>
        </authorList>
    </citation>
    <scope>NUCLEOTIDE SEQUENCE [LARGE SCALE GENOMIC DNA]</scope>
    <source>
        <strain evidence="3 4">R09/05</strain>
    </source>
</reference>
<protein>
    <submittedName>
        <fullName evidence="3">Uncharacterized protein</fullName>
    </submittedName>
</protein>
<dbReference type="GO" id="GO:0016491">
    <property type="term" value="F:oxidoreductase activity"/>
    <property type="evidence" value="ECO:0007669"/>
    <property type="project" value="TreeGrafter"/>
</dbReference>
<evidence type="ECO:0000259" key="1">
    <source>
        <dbReference type="Pfam" id="PF00107"/>
    </source>
</evidence>
<dbReference type="InterPro" id="IPR051397">
    <property type="entry name" value="Zn-ADH-like_protein"/>
</dbReference>